<reference evidence="1" key="1">
    <citation type="submission" date="2020-04" db="EMBL/GenBank/DDBJ databases">
        <authorList>
            <person name="Chiriac C."/>
            <person name="Salcher M."/>
            <person name="Ghai R."/>
            <person name="Kavagutti S V."/>
        </authorList>
    </citation>
    <scope>NUCLEOTIDE SEQUENCE</scope>
</reference>
<protein>
    <recommendedName>
        <fullName evidence="2">Calcineurin-like phosphoesterase domain-containing protein</fullName>
    </recommendedName>
</protein>
<sequence length="381" mass="42043">MSLEENYNTAKSEISANSGLSSIDKLLKANGLTPEDVGKISKVSLSTNPDDTKIILSPKWSEGPKWQPVQQAAPTVVQPKVRTPALVSSDWKVAVALPDPQIGYRKYEDGTLDTFHDEAAMDVALQIVGLDHGHELSQVINLGDFLDLPMYGTYEQEQNFAHTAQLAIDRGHLFLAQQRAEAGVDARIILLEGNHDKRLNRFITNNAAAAYGLKVANMPDSWPVMSLQNLLRCDELGVEFIDGYPAAAHWINKRLRAMHGDRANSSGSTAAQYANSNPNISTLFGHTHRMEQQSKTVFDRDQAIKSVSFSPGCLCRVDGAVPSVKGGVDVKGQALQYFENWQQGVSVIFFKDGDDDSFHFDQVHIHKGKTMYRGQEIHANL</sequence>
<evidence type="ECO:0000313" key="1">
    <source>
        <dbReference type="EMBL" id="CAB4122080.1"/>
    </source>
</evidence>
<evidence type="ECO:0008006" key="2">
    <source>
        <dbReference type="Google" id="ProtNLM"/>
    </source>
</evidence>
<dbReference type="SUPFAM" id="SSF56300">
    <property type="entry name" value="Metallo-dependent phosphatases"/>
    <property type="match status" value="1"/>
</dbReference>
<dbReference type="EMBL" id="LR796157">
    <property type="protein sequence ID" value="CAB4122080.1"/>
    <property type="molecule type" value="Genomic_DNA"/>
</dbReference>
<dbReference type="InterPro" id="IPR029052">
    <property type="entry name" value="Metallo-depent_PP-like"/>
</dbReference>
<proteinExistence type="predicted"/>
<name>A0A6J5KPN3_9CAUD</name>
<organism evidence="1">
    <name type="scientific">uncultured Caudovirales phage</name>
    <dbReference type="NCBI Taxonomy" id="2100421"/>
    <lineage>
        <taxon>Viruses</taxon>
        <taxon>Duplodnaviria</taxon>
        <taxon>Heunggongvirae</taxon>
        <taxon>Uroviricota</taxon>
        <taxon>Caudoviricetes</taxon>
        <taxon>Peduoviridae</taxon>
        <taxon>Maltschvirus</taxon>
        <taxon>Maltschvirus maltsch</taxon>
    </lineage>
</organism>
<gene>
    <name evidence="1" type="ORF">UFOVP27_50</name>
</gene>
<accession>A0A6J5KPN3</accession>